<comment type="cofactor">
    <cofactor evidence="1">
        <name>Mg(2+)</name>
        <dbReference type="ChEBI" id="CHEBI:18420"/>
    </cofactor>
    <text evidence="1">Binds 2 magnesium ions per subunit.</text>
</comment>
<feature type="binding site" evidence="1">
    <location>
        <position position="283"/>
    </location>
    <ligand>
        <name>Mg(2+)</name>
        <dbReference type="ChEBI" id="CHEBI:18420"/>
        <label>1</label>
    </ligand>
</feature>
<proteinExistence type="predicted"/>
<name>A0A9D0Z2U4_9FIRM</name>
<dbReference type="Gene3D" id="2.60.120.560">
    <property type="entry name" value="Exo-inulinase, domain 1"/>
    <property type="match status" value="1"/>
</dbReference>
<evidence type="ECO:0000313" key="2">
    <source>
        <dbReference type="EMBL" id="HIQ68007.1"/>
    </source>
</evidence>
<dbReference type="Pfam" id="PF03747">
    <property type="entry name" value="ADP_ribosyl_GH"/>
    <property type="match status" value="1"/>
</dbReference>
<feature type="binding site" evidence="1">
    <location>
        <position position="281"/>
    </location>
    <ligand>
        <name>Mg(2+)</name>
        <dbReference type="ChEBI" id="CHEBI:18420"/>
        <label>1</label>
    </ligand>
</feature>
<dbReference type="InterPro" id="IPR036705">
    <property type="entry name" value="Ribosyl_crysJ1_sf"/>
</dbReference>
<comment type="caution">
    <text evidence="2">The sequence shown here is derived from an EMBL/GenBank/DDBJ whole genome shotgun (WGS) entry which is preliminary data.</text>
</comment>
<keyword evidence="1" id="KW-0460">Magnesium</keyword>
<reference evidence="2" key="1">
    <citation type="submission" date="2020-10" db="EMBL/GenBank/DDBJ databases">
        <authorList>
            <person name="Gilroy R."/>
        </authorList>
    </citation>
    <scope>NUCLEOTIDE SEQUENCE</scope>
    <source>
        <strain evidence="2">13361</strain>
    </source>
</reference>
<dbReference type="EMBL" id="DVFK01000082">
    <property type="protein sequence ID" value="HIQ68007.1"/>
    <property type="molecule type" value="Genomic_DNA"/>
</dbReference>
<dbReference type="SUPFAM" id="SSF101478">
    <property type="entry name" value="ADP-ribosylglycohydrolase"/>
    <property type="match status" value="1"/>
</dbReference>
<reference evidence="2" key="2">
    <citation type="journal article" date="2021" name="PeerJ">
        <title>Extensive microbial diversity within the chicken gut microbiome revealed by metagenomics and culture.</title>
        <authorList>
            <person name="Gilroy R."/>
            <person name="Ravi A."/>
            <person name="Getino M."/>
            <person name="Pursley I."/>
            <person name="Horton D.L."/>
            <person name="Alikhan N.F."/>
            <person name="Baker D."/>
            <person name="Gharbi K."/>
            <person name="Hall N."/>
            <person name="Watson M."/>
            <person name="Adriaenssens E.M."/>
            <person name="Foster-Nyarko E."/>
            <person name="Jarju S."/>
            <person name="Secka A."/>
            <person name="Antonio M."/>
            <person name="Oren A."/>
            <person name="Chaudhuri R.R."/>
            <person name="La Ragione R."/>
            <person name="Hildebrand F."/>
            <person name="Pallen M.J."/>
        </authorList>
    </citation>
    <scope>NUCLEOTIDE SEQUENCE</scope>
    <source>
        <strain evidence="2">13361</strain>
    </source>
</reference>
<evidence type="ECO:0000313" key="3">
    <source>
        <dbReference type="Proteomes" id="UP000886796"/>
    </source>
</evidence>
<dbReference type="SUPFAM" id="SSF49899">
    <property type="entry name" value="Concanavalin A-like lectins/glucanases"/>
    <property type="match status" value="1"/>
</dbReference>
<sequence length="701" mass="77159">MKDMLERIYAGFLGMNIGIRLGAPVEPAAWDFERIAKYYGDIRGYVKNYKNFAADDDVNGPVYFLRGYLDNGLHKPLTPQAVGEAWLNYARNGIGLYWWGGEGVSTEHTAYLNLKRGIPAPQSGSIAQNGIVLAEQIGGQIFIDTWGLIALGDPHRAAELARTAASVSHDGNGLYGAAFIAACIASAYEAKSVGEILEAGLKEIPQDSTYAQVVRAVWDFYRENPEDYRKCMTYLIENWGYDKYPGVCHIIPNAGVCVLAMLYGEGDLSRTVEIATMCGWDTDCNAGNVGTILGVYQGLGGIPAHYREPINDFIVLSGISGYLNILDVPTYAKFLYQVSRITRGLDPDGQVRLPRGGELLMDFALPGSTHGLRLSNTLRYALKPEPEGLGVIVDRILPEDSCDVYYKPFYRREDFDDERYKPVFSPTVYSGQTLTVTLTPEMILEGEIVVRPYVLTAVRKERLEGQPVVLEHGKKTQLRFRIPHTWGDCISQLGFHVEAAAGTAGRVMAVLHLQELTVTGKPEYSISTLLCREEFLQQTPFSLNEGKWSAQAGWLHCRTEVPAQAYTGNYYTGDVTLSTDILAAEGSCLMLRAAGACRYTAAGFLAPGKVGLRCHNHGDTEETLVDFPWEAGRSYHVTVAAEGNCITLLVDGELVLSQAVETISPYGMVGFAQECPGTGAFRDLHVRETGEYEKLIPNREL</sequence>
<dbReference type="Proteomes" id="UP000886796">
    <property type="component" value="Unassembled WGS sequence"/>
</dbReference>
<dbReference type="InterPro" id="IPR013320">
    <property type="entry name" value="ConA-like_dom_sf"/>
</dbReference>
<protein>
    <submittedName>
        <fullName evidence="2">ADP-ribosylglycohydrolase family protein</fullName>
    </submittedName>
</protein>
<dbReference type="Gene3D" id="1.10.4080.10">
    <property type="entry name" value="ADP-ribosylation/Crystallin J1"/>
    <property type="match status" value="1"/>
</dbReference>
<dbReference type="AlphaFoldDB" id="A0A9D0Z2U4"/>
<dbReference type="InterPro" id="IPR005502">
    <property type="entry name" value="Ribosyl_crysJ1"/>
</dbReference>
<evidence type="ECO:0000256" key="1">
    <source>
        <dbReference type="PIRSR" id="PIRSR605502-1"/>
    </source>
</evidence>
<accession>A0A9D0Z2U4</accession>
<gene>
    <name evidence="2" type="ORF">IAB74_05830</name>
</gene>
<organism evidence="2 3">
    <name type="scientific">Candidatus Faecousia excrementigallinarum</name>
    <dbReference type="NCBI Taxonomy" id="2840806"/>
    <lineage>
        <taxon>Bacteria</taxon>
        <taxon>Bacillati</taxon>
        <taxon>Bacillota</taxon>
        <taxon>Clostridia</taxon>
        <taxon>Eubacteriales</taxon>
        <taxon>Oscillospiraceae</taxon>
        <taxon>Faecousia</taxon>
    </lineage>
</organism>
<keyword evidence="1" id="KW-0479">Metal-binding</keyword>